<dbReference type="Gene3D" id="3.40.50.1980">
    <property type="entry name" value="Nitrogenase molybdenum iron protein domain"/>
    <property type="match status" value="2"/>
</dbReference>
<dbReference type="PROSITE" id="PS50983">
    <property type="entry name" value="FE_B12_PBP"/>
    <property type="match status" value="1"/>
</dbReference>
<reference evidence="3" key="1">
    <citation type="submission" date="2016-10" db="EMBL/GenBank/DDBJ databases">
        <authorList>
            <person name="Varghese N."/>
            <person name="Submissions S."/>
        </authorList>
    </citation>
    <scope>NUCLEOTIDE SEQUENCE [LARGE SCALE GENOMIC DNA]</scope>
    <source>
        <strain evidence="3">JCM 21621</strain>
    </source>
</reference>
<dbReference type="GO" id="GO:0071281">
    <property type="term" value="P:cellular response to iron ion"/>
    <property type="evidence" value="ECO:0007669"/>
    <property type="project" value="TreeGrafter"/>
</dbReference>
<evidence type="ECO:0000259" key="1">
    <source>
        <dbReference type="PROSITE" id="PS50983"/>
    </source>
</evidence>
<name>A0A1H0PRK1_9PSED</name>
<evidence type="ECO:0000313" key="3">
    <source>
        <dbReference type="Proteomes" id="UP000242957"/>
    </source>
</evidence>
<dbReference type="InterPro" id="IPR002491">
    <property type="entry name" value="ABC_transptr_periplasmic_BD"/>
</dbReference>
<dbReference type="RefSeq" id="WP_084314542.1">
    <property type="nucleotide sequence ID" value="NZ_FNIJ01000021.1"/>
</dbReference>
<dbReference type="EMBL" id="FNIJ01000021">
    <property type="protein sequence ID" value="SDP07757.1"/>
    <property type="molecule type" value="Genomic_DNA"/>
</dbReference>
<keyword evidence="3" id="KW-1185">Reference proteome</keyword>
<organism evidence="2 3">
    <name type="scientific">Pseudomonas jinjuensis</name>
    <dbReference type="NCBI Taxonomy" id="198616"/>
    <lineage>
        <taxon>Bacteria</taxon>
        <taxon>Pseudomonadati</taxon>
        <taxon>Pseudomonadota</taxon>
        <taxon>Gammaproteobacteria</taxon>
        <taxon>Pseudomonadales</taxon>
        <taxon>Pseudomonadaceae</taxon>
        <taxon>Pseudomonas</taxon>
    </lineage>
</organism>
<dbReference type="InterPro" id="IPR050902">
    <property type="entry name" value="ABC_Transporter_SBP"/>
</dbReference>
<dbReference type="PANTHER" id="PTHR30535:SF34">
    <property type="entry name" value="MOLYBDATE-BINDING PROTEIN MOLA"/>
    <property type="match status" value="1"/>
</dbReference>
<dbReference type="STRING" id="198616.SAMN05216193_12180"/>
<dbReference type="Gene3D" id="1.20.58.2180">
    <property type="match status" value="1"/>
</dbReference>
<gene>
    <name evidence="2" type="ORF">SAMN05216193_12180</name>
</gene>
<evidence type="ECO:0000313" key="2">
    <source>
        <dbReference type="EMBL" id="SDP07757.1"/>
    </source>
</evidence>
<dbReference type="Proteomes" id="UP000242957">
    <property type="component" value="Unassembled WGS sequence"/>
</dbReference>
<feature type="domain" description="Fe/B12 periplasmic-binding" evidence="1">
    <location>
        <begin position="43"/>
        <end position="304"/>
    </location>
</feature>
<sequence>MRRRQLLQVLGYAPWLLPGLLQAGDGTLAAVFGQPPAAGRVRRIFAAGPPAAVLVYCLAPDKLLGWPWPLAAENRDLIAPAQRDLPVLGRLAGRGSTISMETLVGLAPDLIVDTGTADDTFLSANARASAQTGIPCVSFAGRLADTPSLLREASARFGVEERGERLAAHAQAILERSRNGSGRPGTVYLARGPDGLETSRGGSIHAEAVELAGLENVAARLGSGGLARVSLEQLLDWQPDIVLCQDAGLQQYIRQSALWRDLPAVRADKVHRAPALPFGWLDGPPGVNRLLGLEWLLALVNPGEAAALPGRVREFFALFYSMELGEAQIRQLLSSHPRNPYAAIPGGPGAAFEALR</sequence>
<dbReference type="SUPFAM" id="SSF53807">
    <property type="entry name" value="Helical backbone' metal receptor"/>
    <property type="match status" value="1"/>
</dbReference>
<dbReference type="PANTHER" id="PTHR30535">
    <property type="entry name" value="VITAMIN B12-BINDING PROTEIN"/>
    <property type="match status" value="1"/>
</dbReference>
<dbReference type="Pfam" id="PF01497">
    <property type="entry name" value="Peripla_BP_2"/>
    <property type="match status" value="1"/>
</dbReference>
<dbReference type="OrthoDB" id="9775594at2"/>
<proteinExistence type="predicted"/>
<accession>A0A1H0PRK1</accession>
<protein>
    <submittedName>
        <fullName evidence="2">Iron complex transport system substrate-binding protein</fullName>
    </submittedName>
</protein>
<dbReference type="AlphaFoldDB" id="A0A1H0PRK1"/>